<dbReference type="Gene3D" id="3.40.50.1700">
    <property type="entry name" value="Glycoside hydrolase family 3 C-terminal domain"/>
    <property type="match status" value="1"/>
</dbReference>
<dbReference type="SMART" id="SM01217">
    <property type="entry name" value="Fn3_like"/>
    <property type="match status" value="1"/>
</dbReference>
<gene>
    <name evidence="6" type="ORF">KGA66_18745</name>
</gene>
<protein>
    <submittedName>
        <fullName evidence="6">Glycoside hydrolase family 3 C-terminal domain-containing protein</fullName>
    </submittedName>
</protein>
<dbReference type="Gene3D" id="3.20.20.300">
    <property type="entry name" value="Glycoside hydrolase, family 3, N-terminal domain"/>
    <property type="match status" value="1"/>
</dbReference>
<dbReference type="SUPFAM" id="SSF50405">
    <property type="entry name" value="Actin-crosslinking proteins"/>
    <property type="match status" value="1"/>
</dbReference>
<evidence type="ECO:0000256" key="4">
    <source>
        <dbReference type="SAM" id="MobiDB-lite"/>
    </source>
</evidence>
<dbReference type="InterPro" id="IPR008999">
    <property type="entry name" value="Actin-crosslinking"/>
</dbReference>
<dbReference type="AlphaFoldDB" id="A0A8J7WPI6"/>
<dbReference type="InterPro" id="IPR002772">
    <property type="entry name" value="Glyco_hydro_3_C"/>
</dbReference>
<dbReference type="PANTHER" id="PTHR42721">
    <property type="entry name" value="SUGAR HYDROLASE-RELATED"/>
    <property type="match status" value="1"/>
</dbReference>
<evidence type="ECO:0000256" key="3">
    <source>
        <dbReference type="ARBA" id="ARBA00022801"/>
    </source>
</evidence>
<proteinExistence type="inferred from homology"/>
<dbReference type="Pfam" id="PF00933">
    <property type="entry name" value="Glyco_hydro_3"/>
    <property type="match status" value="1"/>
</dbReference>
<dbReference type="InterPro" id="IPR017853">
    <property type="entry name" value="GH"/>
</dbReference>
<dbReference type="InterPro" id="IPR001764">
    <property type="entry name" value="Glyco_hydro_3_N"/>
</dbReference>
<dbReference type="Pfam" id="PF01915">
    <property type="entry name" value="Glyco_hydro_3_C"/>
    <property type="match status" value="1"/>
</dbReference>
<dbReference type="InterPro" id="IPR036881">
    <property type="entry name" value="Glyco_hydro_3_C_sf"/>
</dbReference>
<dbReference type="GO" id="GO:0045493">
    <property type="term" value="P:xylan catabolic process"/>
    <property type="evidence" value="ECO:0007669"/>
    <property type="project" value="InterPro"/>
</dbReference>
<comment type="similarity">
    <text evidence="1">Belongs to the glycosyl hydrolase 3 family.</text>
</comment>
<sequence>MPDSDGPFTTGPFPSVADPAAGVAGLLARLTTAEKIAFLHQHQPAVERLGLAAFHTGCEVLHGVAWIGRATVFPQAVGLGATWDRALLRRIGQAVSTEVRAFRQDPRAVKGSDVYEKHTMVSLNVWAPVVNLLRDPRWGRNEEGYSEDPYATAQLATAYCRGLRGDHPAIWRTAPVLKHFLAYNVETDRAAIDVKVPARVLHEYELPAFRGPVEAGVVAGVMPGYNLTNGIPNHVHPLINDVLRAWNPRLVVCSDAQAPSNLVEIEKYFPSHVESHAAALKAGLDSYTDNDADSLPTIERFTAALERGLITQADIDAAVGRVLAMRARTGEFDPGNDPYAGIGADVVACEAHAALALEAAKSSIVLLKNAGRALPLAPSTGSVAVIGHLGTRVMTDWYSGTLPYAVSIADGLRTRCGAEAVTAVDGADVVRLRCGSREFGRFRHHDWGTSVQCPVPVHTFQSVENGRYLTLTGEGDRAVTAAAATPDGWFVKELWELHPAGEAADDRVLLRSNAEHSRKFVRVDENGDLVADAESAAQAARFSLDPLASGVHEAVAAAGAARRAIVVVGNDPHINGRETIDRDGLSLPRQQETLLRAVCEANPDTVVVVVSSYPYAMDWAAEHVPAILWTSHGGQELGNAVAEVLVGEHNPAGRLPQTWYAADAVLPDPGDYDVIGSQWTYQYSQRPQLFAFGHGLSYTSFAYSNLVATVAHVAHDAHDAHDGSTAEPGIGAAPESNPVDDSDGPCESYTVTVEVTVTNTGALAGEEVAQLYSRALDAEMPTPLRKLQGFERIRLEPGESRTVRFEVPGIRLAHWCEREGCFVGEPGDHEFAAGGSSASLAARVTVPCGEAVRRYR</sequence>
<dbReference type="InterPro" id="IPR026891">
    <property type="entry name" value="Fn3-like"/>
</dbReference>
<dbReference type="Pfam" id="PF14310">
    <property type="entry name" value="Fn3-like"/>
    <property type="match status" value="1"/>
</dbReference>
<keyword evidence="7" id="KW-1185">Reference proteome</keyword>
<dbReference type="EMBL" id="JAGSXH010000070">
    <property type="protein sequence ID" value="MBS2965103.1"/>
    <property type="molecule type" value="Genomic_DNA"/>
</dbReference>
<dbReference type="InterPro" id="IPR044993">
    <property type="entry name" value="BXL"/>
</dbReference>
<feature type="domain" description="Fibronectin type III-like" evidence="5">
    <location>
        <begin position="767"/>
        <end position="837"/>
    </location>
</feature>
<keyword evidence="3 6" id="KW-0378">Hydrolase</keyword>
<dbReference type="PANTHER" id="PTHR42721:SF3">
    <property type="entry name" value="BETA-D-XYLOSIDASE 5-RELATED"/>
    <property type="match status" value="1"/>
</dbReference>
<accession>A0A8J7WPI6</accession>
<reference evidence="6" key="1">
    <citation type="submission" date="2021-04" db="EMBL/GenBank/DDBJ databases">
        <title>Genome based classification of Actinospica acidithermotolerans sp. nov., an actinobacterium isolated from an Indonesian hot spring.</title>
        <authorList>
            <person name="Kusuma A.B."/>
            <person name="Putra K.E."/>
            <person name="Nafisah S."/>
            <person name="Loh J."/>
            <person name="Nouioui I."/>
            <person name="Goodfellow M."/>
        </authorList>
    </citation>
    <scope>NUCLEOTIDE SEQUENCE</scope>
    <source>
        <strain evidence="6">DSM 45618</strain>
    </source>
</reference>
<evidence type="ECO:0000313" key="6">
    <source>
        <dbReference type="EMBL" id="MBS2965103.1"/>
    </source>
</evidence>
<dbReference type="Gene3D" id="2.60.40.10">
    <property type="entry name" value="Immunoglobulins"/>
    <property type="match status" value="1"/>
</dbReference>
<evidence type="ECO:0000313" key="7">
    <source>
        <dbReference type="Proteomes" id="UP000677913"/>
    </source>
</evidence>
<dbReference type="GO" id="GO:0046556">
    <property type="term" value="F:alpha-L-arabinofuranosidase activity"/>
    <property type="evidence" value="ECO:0007669"/>
    <property type="project" value="TreeGrafter"/>
</dbReference>
<keyword evidence="2" id="KW-0732">Signal</keyword>
<dbReference type="InterPro" id="IPR013783">
    <property type="entry name" value="Ig-like_fold"/>
</dbReference>
<evidence type="ECO:0000256" key="2">
    <source>
        <dbReference type="ARBA" id="ARBA00022729"/>
    </source>
</evidence>
<evidence type="ECO:0000256" key="1">
    <source>
        <dbReference type="ARBA" id="ARBA00005336"/>
    </source>
</evidence>
<organism evidence="6 7">
    <name type="scientific">Actinocrinis puniceicyclus</name>
    <dbReference type="NCBI Taxonomy" id="977794"/>
    <lineage>
        <taxon>Bacteria</taxon>
        <taxon>Bacillati</taxon>
        <taxon>Actinomycetota</taxon>
        <taxon>Actinomycetes</taxon>
        <taxon>Catenulisporales</taxon>
        <taxon>Actinospicaceae</taxon>
        <taxon>Actinocrinis</taxon>
    </lineage>
</organism>
<feature type="region of interest" description="Disordered" evidence="4">
    <location>
        <begin position="718"/>
        <end position="745"/>
    </location>
</feature>
<dbReference type="GO" id="GO:0009044">
    <property type="term" value="F:xylan 1,4-beta-xylosidase activity"/>
    <property type="evidence" value="ECO:0007669"/>
    <property type="project" value="InterPro"/>
</dbReference>
<dbReference type="SUPFAM" id="SSF51445">
    <property type="entry name" value="(Trans)glycosidases"/>
    <property type="match status" value="1"/>
</dbReference>
<dbReference type="Gene3D" id="2.60.120.380">
    <property type="match status" value="1"/>
</dbReference>
<comment type="caution">
    <text evidence="6">The sequence shown here is derived from an EMBL/GenBank/DDBJ whole genome shotgun (WGS) entry which is preliminary data.</text>
</comment>
<dbReference type="SUPFAM" id="SSF52279">
    <property type="entry name" value="Beta-D-glucan exohydrolase, C-terminal domain"/>
    <property type="match status" value="1"/>
</dbReference>
<dbReference type="InterPro" id="IPR036962">
    <property type="entry name" value="Glyco_hydro_3_N_sf"/>
</dbReference>
<evidence type="ECO:0000259" key="5">
    <source>
        <dbReference type="SMART" id="SM01217"/>
    </source>
</evidence>
<name>A0A8J7WPI6_9ACTN</name>
<dbReference type="GO" id="GO:0031222">
    <property type="term" value="P:arabinan catabolic process"/>
    <property type="evidence" value="ECO:0007669"/>
    <property type="project" value="TreeGrafter"/>
</dbReference>
<dbReference type="Proteomes" id="UP000677913">
    <property type="component" value="Unassembled WGS sequence"/>
</dbReference>